<evidence type="ECO:0000313" key="1">
    <source>
        <dbReference type="EMBL" id="KAF9488719.1"/>
    </source>
</evidence>
<dbReference type="Proteomes" id="UP000807025">
    <property type="component" value="Unassembled WGS sequence"/>
</dbReference>
<comment type="caution">
    <text evidence="1">The sequence shown here is derived from an EMBL/GenBank/DDBJ whole genome shotgun (WGS) entry which is preliminary data.</text>
</comment>
<dbReference type="EMBL" id="MU154700">
    <property type="protein sequence ID" value="KAF9488719.1"/>
    <property type="molecule type" value="Genomic_DNA"/>
</dbReference>
<gene>
    <name evidence="1" type="ORF">BDN71DRAFT_1435928</name>
</gene>
<protein>
    <submittedName>
        <fullName evidence="1">Uncharacterized protein</fullName>
    </submittedName>
</protein>
<sequence>MFHTFFCEQHKGEKQSGRQSGFRPYICTPGAGCSGNANSGSRLSVPSSTEMMDDAERLMSEEVTDAEGVRLRQPWVRCYKRKDFAFVEIDLLGISAGDITLSLQDNRLTLFALNDLRRIAYEWEIYIYISNDHNKSNCSQLPMRYETFCIGYILAELGEWRRHVPPTNTVPQDW</sequence>
<organism evidence="1 2">
    <name type="scientific">Pleurotus eryngii</name>
    <name type="common">Boletus of the steppes</name>
    <dbReference type="NCBI Taxonomy" id="5323"/>
    <lineage>
        <taxon>Eukaryota</taxon>
        <taxon>Fungi</taxon>
        <taxon>Dikarya</taxon>
        <taxon>Basidiomycota</taxon>
        <taxon>Agaricomycotina</taxon>
        <taxon>Agaricomycetes</taxon>
        <taxon>Agaricomycetidae</taxon>
        <taxon>Agaricales</taxon>
        <taxon>Pleurotineae</taxon>
        <taxon>Pleurotaceae</taxon>
        <taxon>Pleurotus</taxon>
    </lineage>
</organism>
<dbReference type="OrthoDB" id="10650993at2759"/>
<reference evidence="1" key="1">
    <citation type="submission" date="2020-11" db="EMBL/GenBank/DDBJ databases">
        <authorList>
            <consortium name="DOE Joint Genome Institute"/>
            <person name="Ahrendt S."/>
            <person name="Riley R."/>
            <person name="Andreopoulos W."/>
            <person name="Labutti K."/>
            <person name="Pangilinan J."/>
            <person name="Ruiz-Duenas F.J."/>
            <person name="Barrasa J.M."/>
            <person name="Sanchez-Garcia M."/>
            <person name="Camarero S."/>
            <person name="Miyauchi S."/>
            <person name="Serrano A."/>
            <person name="Linde D."/>
            <person name="Babiker R."/>
            <person name="Drula E."/>
            <person name="Ayuso-Fernandez I."/>
            <person name="Pacheco R."/>
            <person name="Padilla G."/>
            <person name="Ferreira P."/>
            <person name="Barriuso J."/>
            <person name="Kellner H."/>
            <person name="Castanera R."/>
            <person name="Alfaro M."/>
            <person name="Ramirez L."/>
            <person name="Pisabarro A.G."/>
            <person name="Kuo A."/>
            <person name="Tritt A."/>
            <person name="Lipzen A."/>
            <person name="He G."/>
            <person name="Yan M."/>
            <person name="Ng V."/>
            <person name="Cullen D."/>
            <person name="Martin F."/>
            <person name="Rosso M.-N."/>
            <person name="Henrissat B."/>
            <person name="Hibbett D."/>
            <person name="Martinez A.T."/>
            <person name="Grigoriev I.V."/>
        </authorList>
    </citation>
    <scope>NUCLEOTIDE SEQUENCE</scope>
    <source>
        <strain evidence="1">ATCC 90797</strain>
    </source>
</reference>
<dbReference type="AlphaFoldDB" id="A0A9P5ZJ51"/>
<keyword evidence="2" id="KW-1185">Reference proteome</keyword>
<accession>A0A9P5ZJ51</accession>
<evidence type="ECO:0000313" key="2">
    <source>
        <dbReference type="Proteomes" id="UP000807025"/>
    </source>
</evidence>
<name>A0A9P5ZJ51_PLEER</name>
<proteinExistence type="predicted"/>